<organism evidence="1 2">
    <name type="scientific">Xanthomonas sacchari</name>
    <dbReference type="NCBI Taxonomy" id="56458"/>
    <lineage>
        <taxon>Bacteria</taxon>
        <taxon>Pseudomonadati</taxon>
        <taxon>Pseudomonadota</taxon>
        <taxon>Gammaproteobacteria</taxon>
        <taxon>Lysobacterales</taxon>
        <taxon>Lysobacteraceae</taxon>
        <taxon>Xanthomonas</taxon>
    </lineage>
</organism>
<dbReference type="EMBL" id="JANFWR010000010">
    <property type="protein sequence ID" value="MCW0399322.1"/>
    <property type="molecule type" value="Genomic_DNA"/>
</dbReference>
<proteinExistence type="predicted"/>
<evidence type="ECO:0000313" key="2">
    <source>
        <dbReference type="Proteomes" id="UP001320843"/>
    </source>
</evidence>
<accession>A0ABT3DVA0</accession>
<name>A0ABT3DVA0_9XANT</name>
<comment type="caution">
    <text evidence="1">The sequence shown here is derived from an EMBL/GenBank/DDBJ whole genome shotgun (WGS) entry which is preliminary data.</text>
</comment>
<dbReference type="InterPro" id="IPR036590">
    <property type="entry name" value="SRAP-like"/>
</dbReference>
<dbReference type="Proteomes" id="UP001320843">
    <property type="component" value="Unassembled WGS sequence"/>
</dbReference>
<gene>
    <name evidence="1" type="ORF">NB700_001878</name>
</gene>
<keyword evidence="2" id="KW-1185">Reference proteome</keyword>
<dbReference type="SUPFAM" id="SSF143081">
    <property type="entry name" value="BB1717-like"/>
    <property type="match status" value="1"/>
</dbReference>
<evidence type="ECO:0000313" key="1">
    <source>
        <dbReference type="EMBL" id="MCW0399322.1"/>
    </source>
</evidence>
<sequence>MDAAGLPVPPLGVGARASSWSIQPGKYLPAIRKRINGVIDHGTALWSPARPMLWDIDAGAVAVSRAAVFASGFYIESGARWRYFAAPGDEPFFLAAAGGARSAALLCWAPGGEAGGLPALVLGEDVLRWVGEDGTALDAFRSLRRWPADAFRSWTVESPIDRPPLREWDNASLLAPLLDPPLERTHPMYRRCSKIR</sequence>
<protein>
    <submittedName>
        <fullName evidence="1">Uncharacterized protein</fullName>
    </submittedName>
</protein>
<reference evidence="1 2" key="1">
    <citation type="submission" date="2022-06" db="EMBL/GenBank/DDBJ databases">
        <title>Dynamics of rice microbiomes reveals core vertical transmitted seed endophytes.</title>
        <authorList>
            <person name="Liao K."/>
            <person name="Zhang X."/>
        </authorList>
    </citation>
    <scope>NUCLEOTIDE SEQUENCE [LARGE SCALE GENOMIC DNA]</scope>
    <source>
        <strain evidence="1 2">YT10-10-1</strain>
    </source>
</reference>